<keyword evidence="10" id="KW-0560">Oxidoreductase</keyword>
<reference evidence="24" key="1">
    <citation type="journal article" date="2023" name="Mol. Phylogenet. Evol.">
        <title>Genome-scale phylogeny and comparative genomics of the fungal order Sordariales.</title>
        <authorList>
            <person name="Hensen N."/>
            <person name="Bonometti L."/>
            <person name="Westerberg I."/>
            <person name="Brannstrom I.O."/>
            <person name="Guillou S."/>
            <person name="Cros-Aarteil S."/>
            <person name="Calhoun S."/>
            <person name="Haridas S."/>
            <person name="Kuo A."/>
            <person name="Mondo S."/>
            <person name="Pangilinan J."/>
            <person name="Riley R."/>
            <person name="LaButti K."/>
            <person name="Andreopoulos B."/>
            <person name="Lipzen A."/>
            <person name="Chen C."/>
            <person name="Yan M."/>
            <person name="Daum C."/>
            <person name="Ng V."/>
            <person name="Clum A."/>
            <person name="Steindorff A."/>
            <person name="Ohm R.A."/>
            <person name="Martin F."/>
            <person name="Silar P."/>
            <person name="Natvig D.O."/>
            <person name="Lalanne C."/>
            <person name="Gautier V."/>
            <person name="Ament-Velasquez S.L."/>
            <person name="Kruys A."/>
            <person name="Hutchinson M.I."/>
            <person name="Powell A.J."/>
            <person name="Barry K."/>
            <person name="Miller A.N."/>
            <person name="Grigoriev I.V."/>
            <person name="Debuchy R."/>
            <person name="Gladieux P."/>
            <person name="Hiltunen Thoren M."/>
            <person name="Johannesson H."/>
        </authorList>
    </citation>
    <scope>NUCLEOTIDE SEQUENCE [LARGE SCALE GENOMIC DNA]</scope>
    <source>
        <strain evidence="24">CBS 340.73</strain>
    </source>
</reference>
<evidence type="ECO:0000256" key="10">
    <source>
        <dbReference type="ARBA" id="ARBA00023002"/>
    </source>
</evidence>
<keyword evidence="2" id="KW-0813">Transport</keyword>
<feature type="compositionally biased region" description="Low complexity" evidence="17">
    <location>
        <begin position="598"/>
        <end position="609"/>
    </location>
</feature>
<comment type="subcellular location">
    <subcellularLocation>
        <location evidence="16">Cell membrane</location>
        <topology evidence="16">Single-pass type I membrane protein</topology>
        <orientation evidence="16">Extracellular side</orientation>
    </subcellularLocation>
</comment>
<evidence type="ECO:0000256" key="9">
    <source>
        <dbReference type="ARBA" id="ARBA00022989"/>
    </source>
</evidence>
<feature type="domain" description="Plastocyanin-like" evidence="22">
    <location>
        <begin position="37"/>
        <end position="153"/>
    </location>
</feature>
<dbReference type="InterPro" id="IPR011707">
    <property type="entry name" value="Cu-oxidase-like_N"/>
</dbReference>
<proteinExistence type="inferred from homology"/>
<keyword evidence="7 19" id="KW-0732">Signal</keyword>
<dbReference type="Pfam" id="PF00394">
    <property type="entry name" value="Cu-oxidase"/>
    <property type="match status" value="1"/>
</dbReference>
<keyword evidence="5 18" id="KW-0812">Transmembrane</keyword>
<dbReference type="InterPro" id="IPR008972">
    <property type="entry name" value="Cupredoxin"/>
</dbReference>
<dbReference type="GO" id="GO:0005507">
    <property type="term" value="F:copper ion binding"/>
    <property type="evidence" value="ECO:0007669"/>
    <property type="project" value="InterPro"/>
</dbReference>
<dbReference type="GO" id="GO:0004322">
    <property type="term" value="F:ferroxidase activity"/>
    <property type="evidence" value="ECO:0007669"/>
    <property type="project" value="TreeGrafter"/>
</dbReference>
<keyword evidence="6" id="KW-0479">Metal-binding</keyword>
<feature type="transmembrane region" description="Helical" evidence="18">
    <location>
        <begin position="561"/>
        <end position="583"/>
    </location>
</feature>
<organism evidence="23 24">
    <name type="scientific">Diplogelasinospora grovesii</name>
    <dbReference type="NCBI Taxonomy" id="303347"/>
    <lineage>
        <taxon>Eukaryota</taxon>
        <taxon>Fungi</taxon>
        <taxon>Dikarya</taxon>
        <taxon>Ascomycota</taxon>
        <taxon>Pezizomycotina</taxon>
        <taxon>Sordariomycetes</taxon>
        <taxon>Sordariomycetidae</taxon>
        <taxon>Sordariales</taxon>
        <taxon>Diplogelasinosporaceae</taxon>
        <taxon>Diplogelasinospora</taxon>
    </lineage>
</organism>
<dbReference type="InterPro" id="IPR001117">
    <property type="entry name" value="Cu-oxidase_2nd"/>
</dbReference>
<sequence length="658" mass="71754">MASTMASLRHFGVLCSFFLLSAVSLVKAATVTYDFNITWVAANPDGMHERPTIGINGQWPIPRIEANIGDQIVVNVLNSLGNQSTSLHFHGLFMNGTTQMDGPSFVSQCPIPPGSRFTYNFTVDQPGTYWYHSHTKGQYPDGLRGPLIIHDPANPFKDMYDEELILTVSDWYHEQVPSLLARFMSKFNPTGAEPVPNSVLLNDTQNLTISVQPGKTYLFRMVNIGAFPGQYIWFEGHNMTILEVDGVYTQPAEAEMIYLGAAQRCSFLITAGNDTSANFPIVASMDTTMFDHLPPDLNYNVTGWLVYDSTQSLPAPASIDAYNPFDDMTLIPWDNQTLLGEPDQSITLDVIMNTLGDGANYAFFNNITYTPPKVPTLFTAMSTGDMAANPAVYGEYTHSFVLEKDQIVEIIVNNIDPGRHPFHLHGHHFQSLYRSAEDAGTFQDSNVTEADFPQIPMRRDTIVLWPNGNIVLRFKADNPGVWLFHCHIEWHVQSGLMATFVEAPLDLQKSLVIPQDHYDVCNAGGVPSAGNAAGNTVDLLDLSGQNTPPAPLPGGFTARGIVALVFSCLSGILGVAVVAWYGFVGMEKTAPIAAGAAATESKTTSSSDADSTRKTQQQEEISNNNNNNRNSQGGGGGVLLQSQGQGQQQDEITTVAVA</sequence>
<keyword evidence="4" id="KW-0410">Iron transport</keyword>
<keyword evidence="12" id="KW-0186">Copper</keyword>
<dbReference type="PANTHER" id="PTHR11709">
    <property type="entry name" value="MULTI-COPPER OXIDASE"/>
    <property type="match status" value="1"/>
</dbReference>
<evidence type="ECO:0000256" key="13">
    <source>
        <dbReference type="ARBA" id="ARBA00023065"/>
    </source>
</evidence>
<evidence type="ECO:0000256" key="19">
    <source>
        <dbReference type="SAM" id="SignalP"/>
    </source>
</evidence>
<keyword evidence="24" id="KW-1185">Reference proteome</keyword>
<evidence type="ECO:0000256" key="3">
    <source>
        <dbReference type="ARBA" id="ARBA00022475"/>
    </source>
</evidence>
<evidence type="ECO:0000313" key="24">
    <source>
        <dbReference type="Proteomes" id="UP001303473"/>
    </source>
</evidence>
<dbReference type="CDD" id="cd13899">
    <property type="entry name" value="CuRO_3_Fet3p"/>
    <property type="match status" value="1"/>
</dbReference>
<evidence type="ECO:0000256" key="6">
    <source>
        <dbReference type="ARBA" id="ARBA00022723"/>
    </source>
</evidence>
<dbReference type="Proteomes" id="UP001303473">
    <property type="component" value="Unassembled WGS sequence"/>
</dbReference>
<keyword evidence="11" id="KW-0408">Iron</keyword>
<evidence type="ECO:0000256" key="1">
    <source>
        <dbReference type="ARBA" id="ARBA00010609"/>
    </source>
</evidence>
<dbReference type="SUPFAM" id="SSF49503">
    <property type="entry name" value="Cupredoxins"/>
    <property type="match status" value="3"/>
</dbReference>
<dbReference type="GO" id="GO:0033573">
    <property type="term" value="C:high-affinity iron permease complex"/>
    <property type="evidence" value="ECO:0007669"/>
    <property type="project" value="TreeGrafter"/>
</dbReference>
<evidence type="ECO:0000256" key="2">
    <source>
        <dbReference type="ARBA" id="ARBA00022448"/>
    </source>
</evidence>
<dbReference type="Pfam" id="PF07732">
    <property type="entry name" value="Cu-oxidase_3"/>
    <property type="match status" value="1"/>
</dbReference>
<dbReference type="FunFam" id="2.60.40.420:FF:000022">
    <property type="entry name" value="FET5p Multicopper oxidase"/>
    <property type="match status" value="1"/>
</dbReference>
<dbReference type="InterPro" id="IPR033138">
    <property type="entry name" value="Cu_oxidase_CS"/>
</dbReference>
<dbReference type="PROSITE" id="PS00079">
    <property type="entry name" value="MULTICOPPER_OXIDASE1"/>
    <property type="match status" value="1"/>
</dbReference>
<evidence type="ECO:0000256" key="8">
    <source>
        <dbReference type="ARBA" id="ARBA00022737"/>
    </source>
</evidence>
<dbReference type="EMBL" id="MU853759">
    <property type="protein sequence ID" value="KAK3944542.1"/>
    <property type="molecule type" value="Genomic_DNA"/>
</dbReference>
<keyword evidence="9 18" id="KW-1133">Transmembrane helix</keyword>
<evidence type="ECO:0000313" key="23">
    <source>
        <dbReference type="EMBL" id="KAK3944542.1"/>
    </source>
</evidence>
<dbReference type="PANTHER" id="PTHR11709:SF361">
    <property type="entry name" value="IRON TRANSPORT MULTICOPPER OXIDASE FET3"/>
    <property type="match status" value="1"/>
</dbReference>
<evidence type="ECO:0000256" key="7">
    <source>
        <dbReference type="ARBA" id="ARBA00022729"/>
    </source>
</evidence>
<evidence type="ECO:0000256" key="4">
    <source>
        <dbReference type="ARBA" id="ARBA00022496"/>
    </source>
</evidence>
<dbReference type="GO" id="GO:0033215">
    <property type="term" value="P:reductive iron assimilation"/>
    <property type="evidence" value="ECO:0007669"/>
    <property type="project" value="TreeGrafter"/>
</dbReference>
<feature type="signal peptide" evidence="19">
    <location>
        <begin position="1"/>
        <end position="28"/>
    </location>
</feature>
<dbReference type="CDD" id="cd13851">
    <property type="entry name" value="CuRO_1_Fet3p"/>
    <property type="match status" value="1"/>
</dbReference>
<keyword evidence="14 18" id="KW-0472">Membrane</keyword>
<keyword evidence="15" id="KW-0325">Glycoprotein</keyword>
<feature type="region of interest" description="Disordered" evidence="17">
    <location>
        <begin position="598"/>
        <end position="658"/>
    </location>
</feature>
<evidence type="ECO:0000259" key="22">
    <source>
        <dbReference type="Pfam" id="PF07732"/>
    </source>
</evidence>
<name>A0AAN6NEW6_9PEZI</name>
<evidence type="ECO:0000259" key="21">
    <source>
        <dbReference type="Pfam" id="PF07731"/>
    </source>
</evidence>
<dbReference type="FunFam" id="2.60.40.420:FF:000024">
    <property type="entry name" value="FET5p Multicopper oxidase"/>
    <property type="match status" value="1"/>
</dbReference>
<dbReference type="GO" id="GO:0010106">
    <property type="term" value="P:cellular response to iron ion starvation"/>
    <property type="evidence" value="ECO:0007669"/>
    <property type="project" value="TreeGrafter"/>
</dbReference>
<dbReference type="CDD" id="cd13877">
    <property type="entry name" value="CuRO_2_Fet3p_like"/>
    <property type="match status" value="1"/>
</dbReference>
<dbReference type="Gene3D" id="2.60.40.420">
    <property type="entry name" value="Cupredoxins - blue copper proteins"/>
    <property type="match status" value="3"/>
</dbReference>
<evidence type="ECO:0000256" key="17">
    <source>
        <dbReference type="SAM" id="MobiDB-lite"/>
    </source>
</evidence>
<comment type="caution">
    <text evidence="23">The sequence shown here is derived from an EMBL/GenBank/DDBJ whole genome shotgun (WGS) entry which is preliminary data.</text>
</comment>
<dbReference type="AlphaFoldDB" id="A0AAN6NEW6"/>
<accession>A0AAN6NEW6</accession>
<keyword evidence="13" id="KW-0406">Ion transport</keyword>
<gene>
    <name evidence="23" type="ORF">QBC46DRAFT_350606</name>
</gene>
<feature type="compositionally biased region" description="Low complexity" evidence="17">
    <location>
        <begin position="618"/>
        <end position="631"/>
    </location>
</feature>
<dbReference type="FunFam" id="2.60.40.420:FF:000025">
    <property type="entry name" value="FET5p Multicopper oxidase"/>
    <property type="match status" value="1"/>
</dbReference>
<feature type="domain" description="Plastocyanin-like" evidence="20">
    <location>
        <begin position="163"/>
        <end position="309"/>
    </location>
</feature>
<keyword evidence="3" id="KW-1003">Cell membrane</keyword>
<feature type="chain" id="PRO_5042827169" evidence="19">
    <location>
        <begin position="29"/>
        <end position="658"/>
    </location>
</feature>
<keyword evidence="8" id="KW-0677">Repeat</keyword>
<evidence type="ECO:0000256" key="14">
    <source>
        <dbReference type="ARBA" id="ARBA00023136"/>
    </source>
</evidence>
<evidence type="ECO:0000256" key="15">
    <source>
        <dbReference type="ARBA" id="ARBA00023180"/>
    </source>
</evidence>
<dbReference type="InterPro" id="IPR044130">
    <property type="entry name" value="CuRO_2_Fet3-like"/>
</dbReference>
<feature type="domain" description="Plastocyanin-like" evidence="21">
    <location>
        <begin position="369"/>
        <end position="504"/>
    </location>
</feature>
<protein>
    <submittedName>
        <fullName evidence="23">Iron transport multicopper oxidase fet3</fullName>
    </submittedName>
</protein>
<evidence type="ECO:0000259" key="20">
    <source>
        <dbReference type="Pfam" id="PF00394"/>
    </source>
</evidence>
<dbReference type="InterPro" id="IPR011706">
    <property type="entry name" value="Cu-oxidase_C"/>
</dbReference>
<dbReference type="InterPro" id="IPR045087">
    <property type="entry name" value="Cu-oxidase_fam"/>
</dbReference>
<evidence type="ECO:0000256" key="12">
    <source>
        <dbReference type="ARBA" id="ARBA00023008"/>
    </source>
</evidence>
<evidence type="ECO:0000256" key="18">
    <source>
        <dbReference type="SAM" id="Phobius"/>
    </source>
</evidence>
<feature type="compositionally biased region" description="Low complexity" evidence="17">
    <location>
        <begin position="639"/>
        <end position="649"/>
    </location>
</feature>
<dbReference type="PROSITE" id="PS00080">
    <property type="entry name" value="MULTICOPPER_OXIDASE2"/>
    <property type="match status" value="1"/>
</dbReference>
<comment type="similarity">
    <text evidence="1">Belongs to the multicopper oxidase family.</text>
</comment>
<dbReference type="InterPro" id="IPR002355">
    <property type="entry name" value="Cu_oxidase_Cu_BS"/>
</dbReference>
<evidence type="ECO:0000256" key="16">
    <source>
        <dbReference type="ARBA" id="ARBA00037814"/>
    </source>
</evidence>
<evidence type="ECO:0000256" key="11">
    <source>
        <dbReference type="ARBA" id="ARBA00023004"/>
    </source>
</evidence>
<evidence type="ECO:0000256" key="5">
    <source>
        <dbReference type="ARBA" id="ARBA00022692"/>
    </source>
</evidence>
<dbReference type="Pfam" id="PF07731">
    <property type="entry name" value="Cu-oxidase_2"/>
    <property type="match status" value="1"/>
</dbReference>